<dbReference type="Proteomes" id="UP001606301">
    <property type="component" value="Unassembled WGS sequence"/>
</dbReference>
<dbReference type="PANTHER" id="PTHR48111:SF36">
    <property type="entry name" value="TRANSCRIPTIONAL REGULATORY PROTEIN CUTR"/>
    <property type="match status" value="1"/>
</dbReference>
<protein>
    <submittedName>
        <fullName evidence="6">Response regulator transcription factor</fullName>
    </submittedName>
</protein>
<evidence type="ECO:0000259" key="5">
    <source>
        <dbReference type="PROSITE" id="PS51755"/>
    </source>
</evidence>
<evidence type="ECO:0000256" key="2">
    <source>
        <dbReference type="PROSITE-ProRule" id="PRU00169"/>
    </source>
</evidence>
<dbReference type="PANTHER" id="PTHR48111">
    <property type="entry name" value="REGULATOR OF RPOS"/>
    <property type="match status" value="1"/>
</dbReference>
<evidence type="ECO:0000256" key="3">
    <source>
        <dbReference type="PROSITE-ProRule" id="PRU01091"/>
    </source>
</evidence>
<dbReference type="SMART" id="SM00448">
    <property type="entry name" value="REC"/>
    <property type="match status" value="1"/>
</dbReference>
<evidence type="ECO:0000259" key="4">
    <source>
        <dbReference type="PROSITE" id="PS50110"/>
    </source>
</evidence>
<keyword evidence="2" id="KW-0597">Phosphoprotein</keyword>
<dbReference type="PROSITE" id="PS51755">
    <property type="entry name" value="OMPR_PHOB"/>
    <property type="match status" value="1"/>
</dbReference>
<dbReference type="InterPro" id="IPR011006">
    <property type="entry name" value="CheY-like_superfamily"/>
</dbReference>
<proteinExistence type="predicted"/>
<dbReference type="EMBL" id="JBIGHW010000007">
    <property type="protein sequence ID" value="MFG6441937.1"/>
    <property type="molecule type" value="Genomic_DNA"/>
</dbReference>
<reference evidence="6 7" key="1">
    <citation type="submission" date="2024-08" db="EMBL/GenBank/DDBJ databases">
        <authorList>
            <person name="Lu H."/>
        </authorList>
    </citation>
    <scope>NUCLEOTIDE SEQUENCE [LARGE SCALE GENOMIC DNA]</scope>
    <source>
        <strain evidence="6 7">LKC17W</strain>
    </source>
</reference>
<evidence type="ECO:0000313" key="6">
    <source>
        <dbReference type="EMBL" id="MFG6441937.1"/>
    </source>
</evidence>
<dbReference type="SMART" id="SM00862">
    <property type="entry name" value="Trans_reg_C"/>
    <property type="match status" value="1"/>
</dbReference>
<dbReference type="Pfam" id="PF00486">
    <property type="entry name" value="Trans_reg_C"/>
    <property type="match status" value="1"/>
</dbReference>
<feature type="domain" description="OmpR/PhoB-type" evidence="5">
    <location>
        <begin position="128"/>
        <end position="219"/>
    </location>
</feature>
<dbReference type="Gene3D" id="1.10.10.10">
    <property type="entry name" value="Winged helix-like DNA-binding domain superfamily/Winged helix DNA-binding domain"/>
    <property type="match status" value="1"/>
</dbReference>
<keyword evidence="7" id="KW-1185">Reference proteome</keyword>
<keyword evidence="1 3" id="KW-0238">DNA-binding</keyword>
<dbReference type="InterPro" id="IPR001867">
    <property type="entry name" value="OmpR/PhoB-type_DNA-bd"/>
</dbReference>
<dbReference type="InterPro" id="IPR016032">
    <property type="entry name" value="Sig_transdc_resp-reg_C-effctor"/>
</dbReference>
<dbReference type="SUPFAM" id="SSF46894">
    <property type="entry name" value="C-terminal effector domain of the bipartite response regulators"/>
    <property type="match status" value="1"/>
</dbReference>
<feature type="DNA-binding region" description="OmpR/PhoB-type" evidence="3">
    <location>
        <begin position="128"/>
        <end position="219"/>
    </location>
</feature>
<comment type="caution">
    <text evidence="6">The sequence shown here is derived from an EMBL/GenBank/DDBJ whole genome shotgun (WGS) entry which is preliminary data.</text>
</comment>
<dbReference type="InterPro" id="IPR039420">
    <property type="entry name" value="WalR-like"/>
</dbReference>
<dbReference type="PROSITE" id="PS50110">
    <property type="entry name" value="RESPONSE_REGULATORY"/>
    <property type="match status" value="1"/>
</dbReference>
<evidence type="ECO:0000313" key="7">
    <source>
        <dbReference type="Proteomes" id="UP001606301"/>
    </source>
</evidence>
<dbReference type="InterPro" id="IPR036388">
    <property type="entry name" value="WH-like_DNA-bd_sf"/>
</dbReference>
<dbReference type="SUPFAM" id="SSF52172">
    <property type="entry name" value="CheY-like"/>
    <property type="match status" value="1"/>
</dbReference>
<dbReference type="Pfam" id="PF00072">
    <property type="entry name" value="Response_reg"/>
    <property type="match status" value="1"/>
</dbReference>
<gene>
    <name evidence="6" type="ORF">ACG0Z3_14725</name>
</gene>
<organism evidence="6 7">
    <name type="scientific">Pelomonas margarita</name>
    <dbReference type="NCBI Taxonomy" id="3299031"/>
    <lineage>
        <taxon>Bacteria</taxon>
        <taxon>Pseudomonadati</taxon>
        <taxon>Pseudomonadota</taxon>
        <taxon>Betaproteobacteria</taxon>
        <taxon>Burkholderiales</taxon>
        <taxon>Sphaerotilaceae</taxon>
        <taxon>Roseateles</taxon>
    </lineage>
</organism>
<dbReference type="Gene3D" id="3.40.50.2300">
    <property type="match status" value="1"/>
</dbReference>
<dbReference type="InterPro" id="IPR001789">
    <property type="entry name" value="Sig_transdc_resp-reg_receiver"/>
</dbReference>
<dbReference type="CDD" id="cd17624">
    <property type="entry name" value="REC_OmpR_PmrA-like"/>
    <property type="match status" value="1"/>
</dbReference>
<dbReference type="Gene3D" id="6.10.250.690">
    <property type="match status" value="1"/>
</dbReference>
<evidence type="ECO:0000256" key="1">
    <source>
        <dbReference type="ARBA" id="ARBA00023125"/>
    </source>
</evidence>
<dbReference type="CDD" id="cd00383">
    <property type="entry name" value="trans_reg_C"/>
    <property type="match status" value="1"/>
</dbReference>
<dbReference type="RefSeq" id="WP_394398679.1">
    <property type="nucleotide sequence ID" value="NZ_JBIGHW010000007.1"/>
</dbReference>
<feature type="domain" description="Response regulatory" evidence="4">
    <location>
        <begin position="2"/>
        <end position="116"/>
    </location>
</feature>
<feature type="modified residue" description="4-aspartylphosphate" evidence="2">
    <location>
        <position position="51"/>
    </location>
</feature>
<sequence>MRICLLEDDLELGRSLQALLQNADHEVMWLRRIADARLWIAEGGFDAVVMDLGLPDGDGMELLRVLRRSHRKLPLIVITARDAIEDRLDGLDGGADDYLVKPFAGSELLARLRAVVRRTQGDGAEAQPAEWQLRDLVLDEPRMEVRRGVERVPLSRTEFTILLTLIKLPDRVVTRRQLENRAPCQMDGRSLDVHISNLRRKIGEGYIRTVRGVGYLVERGN</sequence>
<accession>A0ABW7FKU0</accession>
<name>A0ABW7FKU0_9BURK</name>